<evidence type="ECO:0000313" key="8">
    <source>
        <dbReference type="Proteomes" id="UP000694427"/>
    </source>
</evidence>
<evidence type="ECO:0000313" key="7">
    <source>
        <dbReference type="Ensembl" id="ENSCCRP00010065539.1"/>
    </source>
</evidence>
<protein>
    <submittedName>
        <fullName evidence="7">G protein-coupled receptor 137Bb</fullName>
    </submittedName>
</protein>
<evidence type="ECO:0000256" key="6">
    <source>
        <dbReference type="SAM" id="Phobius"/>
    </source>
</evidence>
<dbReference type="GO" id="GO:0045779">
    <property type="term" value="P:negative regulation of bone resorption"/>
    <property type="evidence" value="ECO:0007669"/>
    <property type="project" value="TreeGrafter"/>
</dbReference>
<comment type="subcellular location">
    <subcellularLocation>
        <location evidence="1">Lysosome membrane</location>
        <topology evidence="1">Multi-pass membrane protein</topology>
    </subcellularLocation>
</comment>
<keyword evidence="8" id="KW-1185">Reference proteome</keyword>
<keyword evidence="2 6" id="KW-0812">Transmembrane</keyword>
<feature type="transmembrane region" description="Helical" evidence="6">
    <location>
        <begin position="159"/>
        <end position="181"/>
    </location>
</feature>
<evidence type="ECO:0000256" key="4">
    <source>
        <dbReference type="ARBA" id="ARBA00023136"/>
    </source>
</evidence>
<dbReference type="PANTHER" id="PTHR15146">
    <property type="entry name" value="INTEGRAL MEMBRANE PROTEIN GPR137"/>
    <property type="match status" value="1"/>
</dbReference>
<dbReference type="GO" id="GO:0010506">
    <property type="term" value="P:regulation of autophagy"/>
    <property type="evidence" value="ECO:0007669"/>
    <property type="project" value="TreeGrafter"/>
</dbReference>
<keyword evidence="5" id="KW-0458">Lysosome</keyword>
<dbReference type="AlphaFoldDB" id="A0A8C1LR90"/>
<evidence type="ECO:0000256" key="2">
    <source>
        <dbReference type="ARBA" id="ARBA00022692"/>
    </source>
</evidence>
<feature type="transmembrane region" description="Helical" evidence="6">
    <location>
        <begin position="67"/>
        <end position="87"/>
    </location>
</feature>
<dbReference type="PANTHER" id="PTHR15146:SF6">
    <property type="entry name" value="G PROTEIN-COUPLED RECEPTOR 137BB"/>
    <property type="match status" value="1"/>
</dbReference>
<dbReference type="GO" id="GO:1904263">
    <property type="term" value="P:positive regulation of TORC1 signaling"/>
    <property type="evidence" value="ECO:0007669"/>
    <property type="project" value="TreeGrafter"/>
</dbReference>
<evidence type="ECO:0000256" key="3">
    <source>
        <dbReference type="ARBA" id="ARBA00022989"/>
    </source>
</evidence>
<evidence type="ECO:0000256" key="5">
    <source>
        <dbReference type="ARBA" id="ARBA00023228"/>
    </source>
</evidence>
<dbReference type="GO" id="GO:0005765">
    <property type="term" value="C:lysosomal membrane"/>
    <property type="evidence" value="ECO:0007669"/>
    <property type="project" value="UniProtKB-SubCell"/>
</dbReference>
<sequence>MEHPSQGSSGANASLSPPTLSPSIPPFVKLGLTLAYTVFYSLLFSFIYAQLWLVLRYRHKRFSYQTAFLFLCLLWAALCALLFSFYFRDCVTANALGPFSFWLLYCFPVCLQFFTLSLMNLYCAQVSRFTAGQSYRTETITIQLNHNKLTIMIKKVCECVLQGTSVCQVTLIGLMVILLYASRACYNLVVLALSNIESIDSFDYDWYNVSDQADLRSSLGDAGYVVFGVILFVWELLPTSLVVFFFRVRKPAQDRVSRSGADECLQCEEHACLS</sequence>
<feature type="transmembrane region" description="Helical" evidence="6">
    <location>
        <begin position="99"/>
        <end position="123"/>
    </location>
</feature>
<organism evidence="7 8">
    <name type="scientific">Cyprinus carpio</name>
    <name type="common">Common carp</name>
    <dbReference type="NCBI Taxonomy" id="7962"/>
    <lineage>
        <taxon>Eukaryota</taxon>
        <taxon>Metazoa</taxon>
        <taxon>Chordata</taxon>
        <taxon>Craniata</taxon>
        <taxon>Vertebrata</taxon>
        <taxon>Euteleostomi</taxon>
        <taxon>Actinopterygii</taxon>
        <taxon>Neopterygii</taxon>
        <taxon>Teleostei</taxon>
        <taxon>Ostariophysi</taxon>
        <taxon>Cypriniformes</taxon>
        <taxon>Cyprinidae</taxon>
        <taxon>Cyprininae</taxon>
        <taxon>Cyprinus</taxon>
    </lineage>
</organism>
<accession>A0A8C1LR90</accession>
<dbReference type="GO" id="GO:0045671">
    <property type="term" value="P:negative regulation of osteoclast differentiation"/>
    <property type="evidence" value="ECO:0007669"/>
    <property type="project" value="TreeGrafter"/>
</dbReference>
<dbReference type="InterPro" id="IPR029723">
    <property type="entry name" value="GPR137"/>
</dbReference>
<dbReference type="Proteomes" id="UP000694427">
    <property type="component" value="Unplaced"/>
</dbReference>
<feature type="transmembrane region" description="Helical" evidence="6">
    <location>
        <begin position="224"/>
        <end position="248"/>
    </location>
</feature>
<name>A0A8C1LR90_CYPCA</name>
<reference evidence="7" key="1">
    <citation type="submission" date="2025-08" db="UniProtKB">
        <authorList>
            <consortium name="Ensembl"/>
        </authorList>
    </citation>
    <scope>IDENTIFICATION</scope>
</reference>
<evidence type="ECO:0000256" key="1">
    <source>
        <dbReference type="ARBA" id="ARBA00004155"/>
    </source>
</evidence>
<proteinExistence type="predicted"/>
<keyword evidence="3 6" id="KW-1133">Transmembrane helix</keyword>
<feature type="transmembrane region" description="Helical" evidence="6">
    <location>
        <begin position="34"/>
        <end position="55"/>
    </location>
</feature>
<reference evidence="7" key="2">
    <citation type="submission" date="2025-09" db="UniProtKB">
        <authorList>
            <consortium name="Ensembl"/>
        </authorList>
    </citation>
    <scope>IDENTIFICATION</scope>
</reference>
<dbReference type="Ensembl" id="ENSCCRT00010072156.1">
    <property type="protein sequence ID" value="ENSCCRP00010065539.1"/>
    <property type="gene ID" value="ENSCCRG00010028120.1"/>
</dbReference>
<keyword evidence="4 6" id="KW-0472">Membrane</keyword>